<dbReference type="EMBL" id="FZOC01000003">
    <property type="protein sequence ID" value="SNR89205.1"/>
    <property type="molecule type" value="Genomic_DNA"/>
</dbReference>
<dbReference type="Pfam" id="PF13581">
    <property type="entry name" value="HATPase_c_2"/>
    <property type="match status" value="1"/>
</dbReference>
<evidence type="ECO:0000259" key="2">
    <source>
        <dbReference type="PROSITE" id="PS51186"/>
    </source>
</evidence>
<dbReference type="InterPro" id="IPR036890">
    <property type="entry name" value="HATPase_C_sf"/>
</dbReference>
<organism evidence="3 4">
    <name type="scientific">Humidesulfovibrio mexicanus</name>
    <dbReference type="NCBI Taxonomy" id="147047"/>
    <lineage>
        <taxon>Bacteria</taxon>
        <taxon>Pseudomonadati</taxon>
        <taxon>Thermodesulfobacteriota</taxon>
        <taxon>Desulfovibrionia</taxon>
        <taxon>Desulfovibrionales</taxon>
        <taxon>Desulfovibrionaceae</taxon>
        <taxon>Humidesulfovibrio</taxon>
    </lineage>
</organism>
<dbReference type="PANTHER" id="PTHR35526:SF3">
    <property type="entry name" value="ANTI-SIGMA-F FACTOR RSBW"/>
    <property type="match status" value="1"/>
</dbReference>
<evidence type="ECO:0000313" key="4">
    <source>
        <dbReference type="Proteomes" id="UP000198324"/>
    </source>
</evidence>
<proteinExistence type="predicted"/>
<dbReference type="InterPro" id="IPR000182">
    <property type="entry name" value="GNAT_dom"/>
</dbReference>
<evidence type="ECO:0000256" key="1">
    <source>
        <dbReference type="ARBA" id="ARBA00022527"/>
    </source>
</evidence>
<name>A0A239A0N2_9BACT</name>
<keyword evidence="1" id="KW-0723">Serine/threonine-protein kinase</keyword>
<keyword evidence="3" id="KW-0808">Transferase</keyword>
<dbReference type="PROSITE" id="PS51186">
    <property type="entry name" value="GNAT"/>
    <property type="match status" value="1"/>
</dbReference>
<dbReference type="PANTHER" id="PTHR35526">
    <property type="entry name" value="ANTI-SIGMA-F FACTOR RSBW-RELATED"/>
    <property type="match status" value="1"/>
</dbReference>
<dbReference type="AlphaFoldDB" id="A0A239A0N2"/>
<dbReference type="Pfam" id="PF00583">
    <property type="entry name" value="Acetyltransf_1"/>
    <property type="match status" value="1"/>
</dbReference>
<dbReference type="SUPFAM" id="SSF55874">
    <property type="entry name" value="ATPase domain of HSP90 chaperone/DNA topoisomerase II/histidine kinase"/>
    <property type="match status" value="1"/>
</dbReference>
<dbReference type="InterPro" id="IPR050267">
    <property type="entry name" value="Anti-sigma-factor_SerPK"/>
</dbReference>
<dbReference type="GO" id="GO:0016747">
    <property type="term" value="F:acyltransferase activity, transferring groups other than amino-acyl groups"/>
    <property type="evidence" value="ECO:0007669"/>
    <property type="project" value="InterPro"/>
</dbReference>
<dbReference type="Gene3D" id="3.40.630.30">
    <property type="match status" value="1"/>
</dbReference>
<dbReference type="Gene3D" id="3.30.565.10">
    <property type="entry name" value="Histidine kinase-like ATPase, C-terminal domain"/>
    <property type="match status" value="1"/>
</dbReference>
<dbReference type="RefSeq" id="WP_179216947.1">
    <property type="nucleotide sequence ID" value="NZ_FZOC01000003.1"/>
</dbReference>
<keyword evidence="4" id="KW-1185">Reference proteome</keyword>
<dbReference type="Proteomes" id="UP000198324">
    <property type="component" value="Unassembled WGS sequence"/>
</dbReference>
<dbReference type="InterPro" id="IPR003594">
    <property type="entry name" value="HATPase_dom"/>
</dbReference>
<gene>
    <name evidence="3" type="ORF">SAMN04488503_1751</name>
</gene>
<evidence type="ECO:0000313" key="3">
    <source>
        <dbReference type="EMBL" id="SNR89205.1"/>
    </source>
</evidence>
<accession>A0A239A0N2</accession>
<dbReference type="GO" id="GO:0004674">
    <property type="term" value="F:protein serine/threonine kinase activity"/>
    <property type="evidence" value="ECO:0007669"/>
    <property type="project" value="UniProtKB-KW"/>
</dbReference>
<dbReference type="SUPFAM" id="SSF55729">
    <property type="entry name" value="Acyl-CoA N-acyltransferases (Nat)"/>
    <property type="match status" value="1"/>
</dbReference>
<protein>
    <submittedName>
        <fullName evidence="3">Anti-sigma regulatory factor (Ser/Thr protein kinase)</fullName>
    </submittedName>
</protein>
<feature type="domain" description="N-acetyltransferase" evidence="2">
    <location>
        <begin position="165"/>
        <end position="314"/>
    </location>
</feature>
<sequence>MKKKTHTQLRLPADTRFLPLAQEHVRGLARILGLPERDMLALELAAEEAFENICVHAYADGTPGDVLVDGELLAGELRLAFHDEGLPFDPSLLERRDRRSDGETRGIGLKLIHNAVDEVVWENRGRLGKALRLVKRLPPSLCALDLEEGQQQGEARPPRAPEQEYLVRPLCPEDALQVTRLFWLTYGFSYKNEAFYRPEGVLDMVARGVLRSHVAVTAAGEVVAHAGLLRPQPVPMAEMALLVVSPAHRGRGLMERLAVALTACAEEMGLSGVSINPVTSHPVSQRESIKLGGRPCGLDLAACPPRQFKAMRLEDGPPQRESYLHCFKHLSVPPPTVAFAPKRNHDIVARIYATMERPFVFGAPDAAAAGSYSVSFDRSLAKGIVRVGRADVRQWPEIRRATVDLLDIAGAEVLHIELPLAQPGTPTLWELAEAEGFFFTGVWPHAAEDGDIARLTRLAAPLDMGRLRLYSDFACELGRYVEAEMQRAVR</sequence>
<dbReference type="InterPro" id="IPR016181">
    <property type="entry name" value="Acyl_CoA_acyltransferase"/>
</dbReference>
<dbReference type="CDD" id="cd04301">
    <property type="entry name" value="NAT_SF"/>
    <property type="match status" value="1"/>
</dbReference>
<reference evidence="3 4" key="1">
    <citation type="submission" date="2017-06" db="EMBL/GenBank/DDBJ databases">
        <authorList>
            <person name="Kim H.J."/>
            <person name="Triplett B.A."/>
        </authorList>
    </citation>
    <scope>NUCLEOTIDE SEQUENCE [LARGE SCALE GENOMIC DNA]</scope>
    <source>
        <strain evidence="3 4">DSM 13116</strain>
    </source>
</reference>
<keyword evidence="3" id="KW-0418">Kinase</keyword>
<dbReference type="CDD" id="cd16936">
    <property type="entry name" value="HATPase_RsbW-like"/>
    <property type="match status" value="1"/>
</dbReference>